<gene>
    <name evidence="3" type="ORF">WN48_01265</name>
</gene>
<keyword evidence="4" id="KW-1185">Reference proteome</keyword>
<dbReference type="EMBL" id="KQ771982">
    <property type="protein sequence ID" value="OAD52518.1"/>
    <property type="molecule type" value="Genomic_DNA"/>
</dbReference>
<dbReference type="Proteomes" id="UP000250275">
    <property type="component" value="Unassembled WGS sequence"/>
</dbReference>
<evidence type="ECO:0000313" key="4">
    <source>
        <dbReference type="Proteomes" id="UP000250275"/>
    </source>
</evidence>
<keyword evidence="2" id="KW-0732">Signal</keyword>
<dbReference type="Pfam" id="PF07898">
    <property type="entry name" value="DUF1676"/>
    <property type="match status" value="1"/>
</dbReference>
<feature type="transmembrane region" description="Helical" evidence="1">
    <location>
        <begin position="166"/>
        <end position="183"/>
    </location>
</feature>
<sequence length="256" mass="29111">MHLRAFYVSVFVTLVAGDAGCVDNTNWYTGLRSVLKNCPLESWNNSGQDEFLEKFRKCVQERVLAALDSLLADDVIPIFEGLDLIRFHDARVNSTDNNIESDLGNDINWTTIIVKRLLRVLRTHVFKVDVDHLTNNIISFVNNTETDIDSNKFEGRRRRHRHRHNHMVPLMMMGFLLMGSILIPMGFQFLAVLGGKALLLAKMALILSSIQGLKKIATNGVNYGLYHTPVAEGWHERSHIEPPPHLDLPFPPHIRP</sequence>
<feature type="chain" id="PRO_5016345456" evidence="2">
    <location>
        <begin position="18"/>
        <end position="256"/>
    </location>
</feature>
<name>A0A310S7S9_9HYME</name>
<keyword evidence="1" id="KW-0812">Transmembrane</keyword>
<proteinExistence type="predicted"/>
<dbReference type="PANTHER" id="PTHR21879">
    <property type="entry name" value="FI03362P-RELATED-RELATED"/>
    <property type="match status" value="1"/>
</dbReference>
<evidence type="ECO:0000256" key="1">
    <source>
        <dbReference type="SAM" id="Phobius"/>
    </source>
</evidence>
<evidence type="ECO:0000313" key="3">
    <source>
        <dbReference type="EMBL" id="OAD52518.1"/>
    </source>
</evidence>
<dbReference type="InterPro" id="IPR012464">
    <property type="entry name" value="DUF1676"/>
</dbReference>
<dbReference type="PANTHER" id="PTHR21879:SF8">
    <property type="entry name" value="OSIRIS 23"/>
    <property type="match status" value="1"/>
</dbReference>
<keyword evidence="1" id="KW-1133">Transmembrane helix</keyword>
<reference evidence="3 4" key="1">
    <citation type="submission" date="2015-07" db="EMBL/GenBank/DDBJ databases">
        <title>The genome of Eufriesea mexicana.</title>
        <authorList>
            <person name="Pan H."/>
            <person name="Kapheim K."/>
        </authorList>
    </citation>
    <scope>NUCLEOTIDE SEQUENCE [LARGE SCALE GENOMIC DNA]</scope>
    <source>
        <strain evidence="3">0111107269</strain>
        <tissue evidence="3">Whole body</tissue>
    </source>
</reference>
<dbReference type="AlphaFoldDB" id="A0A310S7S9"/>
<dbReference type="OrthoDB" id="7683472at2759"/>
<feature type="signal peptide" evidence="2">
    <location>
        <begin position="1"/>
        <end position="17"/>
    </location>
</feature>
<evidence type="ECO:0000256" key="2">
    <source>
        <dbReference type="SAM" id="SignalP"/>
    </source>
</evidence>
<accession>A0A310S7S9</accession>
<keyword evidence="1" id="KW-0472">Membrane</keyword>
<protein>
    <submittedName>
        <fullName evidence="3">Uncharacterized protein</fullName>
    </submittedName>
</protein>
<organism evidence="3 4">
    <name type="scientific">Eufriesea mexicana</name>
    <dbReference type="NCBI Taxonomy" id="516756"/>
    <lineage>
        <taxon>Eukaryota</taxon>
        <taxon>Metazoa</taxon>
        <taxon>Ecdysozoa</taxon>
        <taxon>Arthropoda</taxon>
        <taxon>Hexapoda</taxon>
        <taxon>Insecta</taxon>
        <taxon>Pterygota</taxon>
        <taxon>Neoptera</taxon>
        <taxon>Endopterygota</taxon>
        <taxon>Hymenoptera</taxon>
        <taxon>Apocrita</taxon>
        <taxon>Aculeata</taxon>
        <taxon>Apoidea</taxon>
        <taxon>Anthophila</taxon>
        <taxon>Apidae</taxon>
        <taxon>Eufriesea</taxon>
    </lineage>
</organism>
<dbReference type="GO" id="GO:0016020">
    <property type="term" value="C:membrane"/>
    <property type="evidence" value="ECO:0007669"/>
    <property type="project" value="TreeGrafter"/>
</dbReference>